<dbReference type="Proteomes" id="UP001239213">
    <property type="component" value="Unassembled WGS sequence"/>
</dbReference>
<dbReference type="EMBL" id="MPDP01000304">
    <property type="protein sequence ID" value="KAK1450744.1"/>
    <property type="molecule type" value="Genomic_DNA"/>
</dbReference>
<dbReference type="Pfam" id="PF04479">
    <property type="entry name" value="RTA1"/>
    <property type="match status" value="2"/>
</dbReference>
<dbReference type="PANTHER" id="PTHR31465">
    <property type="entry name" value="PROTEIN RTA1-RELATED"/>
    <property type="match status" value="1"/>
</dbReference>
<evidence type="ECO:0000313" key="7">
    <source>
        <dbReference type="Proteomes" id="UP001239213"/>
    </source>
</evidence>
<accession>A0AAI9U314</accession>
<evidence type="ECO:0000256" key="1">
    <source>
        <dbReference type="ARBA" id="ARBA00004141"/>
    </source>
</evidence>
<proteinExistence type="predicted"/>
<gene>
    <name evidence="6" type="ORF">CCUS01_02200</name>
</gene>
<evidence type="ECO:0008006" key="8">
    <source>
        <dbReference type="Google" id="ProtNLM"/>
    </source>
</evidence>
<dbReference type="InterPro" id="IPR007568">
    <property type="entry name" value="RTA1"/>
</dbReference>
<protein>
    <recommendedName>
        <fullName evidence="8">Protein RTM1</fullName>
    </recommendedName>
</protein>
<feature type="transmembrane region" description="Helical" evidence="5">
    <location>
        <begin position="69"/>
        <end position="90"/>
    </location>
</feature>
<keyword evidence="7" id="KW-1185">Reference proteome</keyword>
<dbReference type="GO" id="GO:0016020">
    <property type="term" value="C:membrane"/>
    <property type="evidence" value="ECO:0007669"/>
    <property type="project" value="UniProtKB-SubCell"/>
</dbReference>
<evidence type="ECO:0000256" key="2">
    <source>
        <dbReference type="ARBA" id="ARBA00022692"/>
    </source>
</evidence>
<dbReference type="AlphaFoldDB" id="A0AAI9U314"/>
<keyword evidence="2 5" id="KW-0812">Transmembrane</keyword>
<dbReference type="PANTHER" id="PTHR31465:SF1">
    <property type="entry name" value="PROTEIN RTA1-RELATED"/>
    <property type="match status" value="1"/>
</dbReference>
<name>A0AAI9U314_9PEZI</name>
<reference evidence="6" key="1">
    <citation type="submission" date="2016-11" db="EMBL/GenBank/DDBJ databases">
        <title>The genome sequence of Colletotrichum cuscutae.</title>
        <authorList>
            <person name="Baroncelli R."/>
        </authorList>
    </citation>
    <scope>NUCLEOTIDE SEQUENCE</scope>
    <source>
        <strain evidence="6">IMI 304802</strain>
    </source>
</reference>
<comment type="caution">
    <text evidence="6">The sequence shown here is derived from an EMBL/GenBank/DDBJ whole genome shotgun (WGS) entry which is preliminary data.</text>
</comment>
<evidence type="ECO:0000256" key="4">
    <source>
        <dbReference type="ARBA" id="ARBA00023136"/>
    </source>
</evidence>
<feature type="transmembrane region" description="Helical" evidence="5">
    <location>
        <begin position="28"/>
        <end position="49"/>
    </location>
</feature>
<keyword evidence="3 5" id="KW-1133">Transmembrane helix</keyword>
<evidence type="ECO:0000313" key="6">
    <source>
        <dbReference type="EMBL" id="KAK1450744.1"/>
    </source>
</evidence>
<organism evidence="6 7">
    <name type="scientific">Colletotrichum cuscutae</name>
    <dbReference type="NCBI Taxonomy" id="1209917"/>
    <lineage>
        <taxon>Eukaryota</taxon>
        <taxon>Fungi</taxon>
        <taxon>Dikarya</taxon>
        <taxon>Ascomycota</taxon>
        <taxon>Pezizomycotina</taxon>
        <taxon>Sordariomycetes</taxon>
        <taxon>Hypocreomycetidae</taxon>
        <taxon>Glomerellales</taxon>
        <taxon>Glomerellaceae</taxon>
        <taxon>Colletotrichum</taxon>
        <taxon>Colletotrichum acutatum species complex</taxon>
    </lineage>
</organism>
<feature type="transmembrane region" description="Helical" evidence="5">
    <location>
        <begin position="143"/>
        <end position="163"/>
    </location>
</feature>
<sequence>EIVGYIGRALSATETPNWSTTSYTIQSLTLLLGPALLAASIYMVLGRLIRFLEAEHLALIRTKWLTKLFLLGDVISFVTQGAGGAILSRAKSLSDVELGENIIIAGLAVQILFFGGFIVVTCLFHYLAEYVTGSSGALMASEVYIYVFDAALMFLVAAVFNVFHPGTIIQTENKLTAISESSVPLDLQTFT</sequence>
<feature type="non-terminal residue" evidence="6">
    <location>
        <position position="1"/>
    </location>
</feature>
<feature type="transmembrane region" description="Helical" evidence="5">
    <location>
        <begin position="102"/>
        <end position="128"/>
    </location>
</feature>
<comment type="subcellular location">
    <subcellularLocation>
        <location evidence="1">Membrane</location>
        <topology evidence="1">Multi-pass membrane protein</topology>
    </subcellularLocation>
</comment>
<keyword evidence="4 5" id="KW-0472">Membrane</keyword>
<evidence type="ECO:0000256" key="5">
    <source>
        <dbReference type="SAM" id="Phobius"/>
    </source>
</evidence>
<evidence type="ECO:0000256" key="3">
    <source>
        <dbReference type="ARBA" id="ARBA00022989"/>
    </source>
</evidence>